<accession>A0A834VG57</accession>
<keyword evidence="3 7" id="KW-0812">Transmembrane</keyword>
<evidence type="ECO:0000256" key="2">
    <source>
        <dbReference type="ARBA" id="ARBA00010532"/>
    </source>
</evidence>
<comment type="similarity">
    <text evidence="2">Belongs to the CD36 family.</text>
</comment>
<dbReference type="OrthoDB" id="18585at2759"/>
<dbReference type="AlphaFoldDB" id="A0A834VG57"/>
<dbReference type="InterPro" id="IPR002159">
    <property type="entry name" value="CD36_fam"/>
</dbReference>
<keyword evidence="4 7" id="KW-1133">Transmembrane helix</keyword>
<reference evidence="9" key="3">
    <citation type="submission" date="2022-06" db="UniProtKB">
        <authorList>
            <consortium name="EnsemblMetazoa"/>
        </authorList>
    </citation>
    <scope>IDENTIFICATION</scope>
</reference>
<dbReference type="Pfam" id="PF01130">
    <property type="entry name" value="CD36"/>
    <property type="match status" value="1"/>
</dbReference>
<feature type="transmembrane region" description="Helical" evidence="7">
    <location>
        <begin position="121"/>
        <end position="138"/>
    </location>
</feature>
<protein>
    <submittedName>
        <fullName evidence="8">Scavenger receptor class B member 1</fullName>
    </submittedName>
</protein>
<dbReference type="PANTHER" id="PTHR11923">
    <property type="entry name" value="SCAVENGER RECEPTOR CLASS B TYPE-1 SR-B1"/>
    <property type="match status" value="1"/>
</dbReference>
<reference evidence="8" key="2">
    <citation type="submission" date="2020-01" db="EMBL/GenBank/DDBJ databases">
        <authorList>
            <person name="Korhonen P.K.K."/>
            <person name="Guangxu M.G."/>
            <person name="Wang T.W."/>
            <person name="Stroehlein A.J.S."/>
            <person name="Young N.D."/>
            <person name="Ang C.-S.A."/>
            <person name="Fernando D.W.F."/>
            <person name="Lu H.L."/>
            <person name="Taylor S.T."/>
            <person name="Ehtesham M.E.M."/>
            <person name="Najaraj S.H.N."/>
            <person name="Harsha G.H.G."/>
            <person name="Madugundu A.M."/>
            <person name="Renuse S.R."/>
            <person name="Holt D.H."/>
            <person name="Pandey A.P."/>
            <person name="Papenfuss A.P."/>
            <person name="Gasser R.B.G."/>
            <person name="Fischer K.F."/>
        </authorList>
    </citation>
    <scope>NUCLEOTIDE SEQUENCE</scope>
    <source>
        <strain evidence="8">SSS_KF_BRIS2020</strain>
    </source>
</reference>
<feature type="transmembrane region" description="Helical" evidence="7">
    <location>
        <begin position="534"/>
        <end position="561"/>
    </location>
</feature>
<dbReference type="EnsemblMetazoa" id="SSS_4220s_mrna">
    <property type="protein sequence ID" value="KAF7496437.1"/>
    <property type="gene ID" value="SSS_4220"/>
</dbReference>
<feature type="transmembrane region" description="Helical" evidence="7">
    <location>
        <begin position="235"/>
        <end position="254"/>
    </location>
</feature>
<dbReference type="EMBL" id="WVUK01000007">
    <property type="protein sequence ID" value="KAF7496437.1"/>
    <property type="molecule type" value="Genomic_DNA"/>
</dbReference>
<gene>
    <name evidence="8" type="ORF">SSS_4220</name>
</gene>
<feature type="transmembrane region" description="Helical" evidence="7">
    <location>
        <begin position="567"/>
        <end position="585"/>
    </location>
</feature>
<name>A0A834VG57_SARSC</name>
<keyword evidence="8" id="KW-0675">Receptor</keyword>
<sequence>MNRRTIDLNSLGLTQNFYNQIEANSKRFDDGHHILINPIRSIEHRRKSLLRIPSRIIKPYGHDNYANDRFRYSSFSTESSFDRNENRSILSKPSLGFDWRKKFIQIVDKFTPKTQKNIRRLAILSFFFIIMAMLQNSITDSVASTFFVLGPKTIFYHMAWIDLPIAPRVDFYFFELLNPKKFLNGERPHFKEYGPFEFRVSRHRRVSDWNQETVVFKEKYRFDLDTKASIDHSRTIQAINLVFFSALGVGFDFVNKFKIKFMFPVVQKILMDVLEMFDERSVITTTAGSLIMGRKIKLMDFLSALKDLFEAVNIPLPDISELMSSYGEWTMRDQNMSLIDMINRNEFGPIELYRKKLGIHKMSEVKSVLNQNTYANYKSPCNMFGSIDPMHFGLRDQGETIALFLEQICRPLSSSYGGLKTFRYETPFDMFSMKKKQNRCYCFGDRSLSECDGYTDISGCMGGLGMGVSYPHFLGSSILQSKIRGLIPNKTNDLSWIEIEPIFGIPVAVRISIQINVIVRKPPRVSKMRRMRPFICPVLIVRIHANLDAFLHFLLIIFTYSLYSSNLIILMNFLVIVWCFSRLYLLKNKTRS</sequence>
<evidence type="ECO:0000256" key="6">
    <source>
        <dbReference type="ARBA" id="ARBA00023180"/>
    </source>
</evidence>
<keyword evidence="6" id="KW-0325">Glycoprotein</keyword>
<dbReference type="GO" id="GO:0005737">
    <property type="term" value="C:cytoplasm"/>
    <property type="evidence" value="ECO:0007669"/>
    <property type="project" value="TreeGrafter"/>
</dbReference>
<evidence type="ECO:0000256" key="5">
    <source>
        <dbReference type="ARBA" id="ARBA00023136"/>
    </source>
</evidence>
<keyword evidence="10" id="KW-1185">Reference proteome</keyword>
<evidence type="ECO:0000313" key="10">
    <source>
        <dbReference type="Proteomes" id="UP000070412"/>
    </source>
</evidence>
<comment type="subcellular location">
    <subcellularLocation>
        <location evidence="1">Membrane</location>
    </subcellularLocation>
</comment>
<proteinExistence type="inferred from homology"/>
<reference evidence="10" key="1">
    <citation type="journal article" date="2020" name="PLoS Negl. Trop. Dis.">
        <title>High-quality nuclear genome for Sarcoptes scabiei-A critical resource for a neglected parasite.</title>
        <authorList>
            <person name="Korhonen P.K."/>
            <person name="Gasser R.B."/>
            <person name="Ma G."/>
            <person name="Wang T."/>
            <person name="Stroehlein A.J."/>
            <person name="Young N.D."/>
            <person name="Ang C.S."/>
            <person name="Fernando D.D."/>
            <person name="Lu H.C."/>
            <person name="Taylor S."/>
            <person name="Reynolds S.L."/>
            <person name="Mofiz E."/>
            <person name="Najaraj S.H."/>
            <person name="Gowda H."/>
            <person name="Madugundu A."/>
            <person name="Renuse S."/>
            <person name="Holt D."/>
            <person name="Pandey A."/>
            <person name="Papenfuss A.T."/>
            <person name="Fischer K."/>
        </authorList>
    </citation>
    <scope>NUCLEOTIDE SEQUENCE [LARGE SCALE GENOMIC DNA]</scope>
</reference>
<dbReference type="GO" id="GO:0005044">
    <property type="term" value="F:scavenger receptor activity"/>
    <property type="evidence" value="ECO:0007669"/>
    <property type="project" value="TreeGrafter"/>
</dbReference>
<dbReference type="PANTHER" id="PTHR11923:SF51">
    <property type="entry name" value="LYSOSOME MEMBRANE PROTEIN 2"/>
    <property type="match status" value="1"/>
</dbReference>
<evidence type="ECO:0000256" key="3">
    <source>
        <dbReference type="ARBA" id="ARBA00022692"/>
    </source>
</evidence>
<dbReference type="GO" id="GO:0016020">
    <property type="term" value="C:membrane"/>
    <property type="evidence" value="ECO:0007669"/>
    <property type="project" value="UniProtKB-SubCell"/>
</dbReference>
<evidence type="ECO:0000256" key="1">
    <source>
        <dbReference type="ARBA" id="ARBA00004370"/>
    </source>
</evidence>
<evidence type="ECO:0000313" key="8">
    <source>
        <dbReference type="EMBL" id="KAF7496437.1"/>
    </source>
</evidence>
<evidence type="ECO:0000256" key="7">
    <source>
        <dbReference type="SAM" id="Phobius"/>
    </source>
</evidence>
<dbReference type="Proteomes" id="UP000070412">
    <property type="component" value="Unassembled WGS sequence"/>
</dbReference>
<evidence type="ECO:0000256" key="4">
    <source>
        <dbReference type="ARBA" id="ARBA00022989"/>
    </source>
</evidence>
<keyword evidence="5 7" id="KW-0472">Membrane</keyword>
<dbReference type="PRINTS" id="PR01609">
    <property type="entry name" value="CD36FAMILY"/>
</dbReference>
<evidence type="ECO:0000313" key="9">
    <source>
        <dbReference type="EnsemblMetazoa" id="KAF7496437.1"/>
    </source>
</evidence>
<organism evidence="8">
    <name type="scientific">Sarcoptes scabiei</name>
    <name type="common">Itch mite</name>
    <name type="synonym">Acarus scabiei</name>
    <dbReference type="NCBI Taxonomy" id="52283"/>
    <lineage>
        <taxon>Eukaryota</taxon>
        <taxon>Metazoa</taxon>
        <taxon>Ecdysozoa</taxon>
        <taxon>Arthropoda</taxon>
        <taxon>Chelicerata</taxon>
        <taxon>Arachnida</taxon>
        <taxon>Acari</taxon>
        <taxon>Acariformes</taxon>
        <taxon>Sarcoptiformes</taxon>
        <taxon>Astigmata</taxon>
        <taxon>Psoroptidia</taxon>
        <taxon>Sarcoptoidea</taxon>
        <taxon>Sarcoptidae</taxon>
        <taxon>Sarcoptinae</taxon>
        <taxon>Sarcoptes</taxon>
    </lineage>
</organism>